<feature type="chain" id="PRO_5022998260" evidence="5">
    <location>
        <begin position="30"/>
        <end position="1072"/>
    </location>
</feature>
<reference evidence="8 9" key="1">
    <citation type="journal article" date="2008" name="Int. J. Syst. Evol. Microbiol.">
        <title>Luteimonas marina sp. nov., isolated from seawater.</title>
        <authorList>
            <person name="Baik K.S."/>
            <person name="Park S.C."/>
            <person name="Kim M.S."/>
            <person name="Kim E.M."/>
            <person name="Park C."/>
            <person name="Chun J."/>
            <person name="Seong C.N."/>
        </authorList>
    </citation>
    <scope>NUCLEOTIDE SEQUENCE [LARGE SCALE GENOMIC DNA]</scope>
    <source>
        <strain evidence="8 9">FR1330</strain>
    </source>
</reference>
<gene>
    <name evidence="8" type="ORF">FQY83_12660</name>
</gene>
<evidence type="ECO:0000256" key="5">
    <source>
        <dbReference type="SAM" id="SignalP"/>
    </source>
</evidence>
<evidence type="ECO:0000313" key="8">
    <source>
        <dbReference type="EMBL" id="TWT19205.1"/>
    </source>
</evidence>
<dbReference type="PANTHER" id="PTHR40980:SF3">
    <property type="entry name" value="TONB-DEPENDENT RECEPTOR-LIKE BETA-BARREL DOMAIN-CONTAINING PROTEIN"/>
    <property type="match status" value="1"/>
</dbReference>
<evidence type="ECO:0000256" key="1">
    <source>
        <dbReference type="ARBA" id="ARBA00004442"/>
    </source>
</evidence>
<keyword evidence="2 4" id="KW-0472">Membrane</keyword>
<comment type="subcellular location">
    <subcellularLocation>
        <location evidence="1 4">Cell outer membrane</location>
    </subcellularLocation>
</comment>
<keyword evidence="4" id="KW-0798">TonB box</keyword>
<dbReference type="Gene3D" id="2.40.170.20">
    <property type="entry name" value="TonB-dependent receptor, beta-barrel domain"/>
    <property type="match status" value="1"/>
</dbReference>
<keyword evidence="8" id="KW-0675">Receptor</keyword>
<dbReference type="RefSeq" id="WP_146388321.1">
    <property type="nucleotide sequence ID" value="NZ_VOHK01000005.1"/>
</dbReference>
<keyword evidence="5" id="KW-0732">Signal</keyword>
<feature type="domain" description="TonB-dependent receptor-like beta-barrel" evidence="6">
    <location>
        <begin position="566"/>
        <end position="1039"/>
    </location>
</feature>
<organism evidence="8 9">
    <name type="scientific">Luteimonas marina</name>
    <dbReference type="NCBI Taxonomy" id="488485"/>
    <lineage>
        <taxon>Bacteria</taxon>
        <taxon>Pseudomonadati</taxon>
        <taxon>Pseudomonadota</taxon>
        <taxon>Gammaproteobacteria</taxon>
        <taxon>Lysobacterales</taxon>
        <taxon>Lysobacteraceae</taxon>
        <taxon>Luteimonas</taxon>
    </lineage>
</organism>
<evidence type="ECO:0000259" key="6">
    <source>
        <dbReference type="Pfam" id="PF00593"/>
    </source>
</evidence>
<keyword evidence="3" id="KW-0998">Cell outer membrane</keyword>
<dbReference type="OrthoDB" id="8727862at2"/>
<dbReference type="GO" id="GO:0009279">
    <property type="term" value="C:cell outer membrane"/>
    <property type="evidence" value="ECO:0007669"/>
    <property type="project" value="UniProtKB-SubCell"/>
</dbReference>
<comment type="similarity">
    <text evidence="4">Belongs to the TonB-dependent receptor family.</text>
</comment>
<dbReference type="NCBIfam" id="TIGR01782">
    <property type="entry name" value="TonB-Xanth-Caul"/>
    <property type="match status" value="1"/>
</dbReference>
<dbReference type="InterPro" id="IPR036942">
    <property type="entry name" value="Beta-barrel_TonB_sf"/>
</dbReference>
<dbReference type="AlphaFoldDB" id="A0A5C5U0Y9"/>
<dbReference type="InterPro" id="IPR010104">
    <property type="entry name" value="TonB_rcpt_bac"/>
</dbReference>
<comment type="caution">
    <text evidence="8">The sequence shown here is derived from an EMBL/GenBank/DDBJ whole genome shotgun (WGS) entry which is preliminary data.</text>
</comment>
<feature type="domain" description="TonB-dependent receptor plug" evidence="7">
    <location>
        <begin position="71"/>
        <end position="187"/>
    </location>
</feature>
<dbReference type="PANTHER" id="PTHR40980">
    <property type="entry name" value="PLUG DOMAIN-CONTAINING PROTEIN"/>
    <property type="match status" value="1"/>
</dbReference>
<dbReference type="Pfam" id="PF00593">
    <property type="entry name" value="TonB_dep_Rec_b-barrel"/>
    <property type="match status" value="1"/>
</dbReference>
<protein>
    <submittedName>
        <fullName evidence="8">TonB-dependent receptor</fullName>
    </submittedName>
</protein>
<dbReference type="EMBL" id="VOHK01000005">
    <property type="protein sequence ID" value="TWT19205.1"/>
    <property type="molecule type" value="Genomic_DNA"/>
</dbReference>
<dbReference type="InterPro" id="IPR037066">
    <property type="entry name" value="Plug_dom_sf"/>
</dbReference>
<dbReference type="InterPro" id="IPR012910">
    <property type="entry name" value="Plug_dom"/>
</dbReference>
<name>A0A5C5U0Y9_9GAMM</name>
<dbReference type="SUPFAM" id="SSF56935">
    <property type="entry name" value="Porins"/>
    <property type="match status" value="1"/>
</dbReference>
<dbReference type="Gene3D" id="2.170.130.10">
    <property type="entry name" value="TonB-dependent receptor, plug domain"/>
    <property type="match status" value="1"/>
</dbReference>
<sequence>MNHKKLKGLKSKAMFTFVGGVLVINPVFAQDPQQAEQAAPQTQSTTGDASTLDTIVVTGLRNSLENSMNIKRDTPGVVDAISAEDIGKFPDTNLAESLQRITGISIERRDGEGAQVTARGFGPGYNLVTLNGRQIPGADGFSSGGLEIGGIGSGTRGFNFAQLASEAVSGVTVYKTGRASQPSGGIGATVDILTSRPFAHPGGEIVASGGIKAMSDESQVLGSDFTPEVSGIFSYANPDKTWGVSVNASYQERHGGSVQATQNGWNVARWTGTDNRFRPDAVIENAPAVGQLYSMPNDVRYAYQDFERERINAQAVLQFAPTDAVVFTLDYTHSSNEIAQNRGEQTLWLQNNLTHVTFDGDPLVATPSYIRDLAGGGKDFGFEQQRDEQKFELDSIGLNVKWDVNDRLSLTFDAHNTKNSSRPNDPVTGGSSTAFSFGGFAPDPSTNNWTQEYEFNNGLPIAWRTLYPTTADALAGTNGVVNGDFAPETFGSQIMRIWSTRQNSEVKQGRIDGEFAFDNGRFQFGVDSSDSKMRRLNVDGHAHLMTLGDWGSVDRGQIADIASLLRPFSITDQFDDFHVGQASSNVWIGNASELALWAEGLCASGTEPAAWAANNRCDGISSRVRGTYDNDNLVQEKTRSVYVQWEMEGMLGGFPTYTVAGLRYEKTDLTSTSVIQVPGAIAWLSNNDFQVQTSPEAMPFDESFSYSYLLPNLDFSIDFTSDIKGRASFSKTIARAPYGNLYAGPSAGGPSGSTLYGEQFRATGSAQNPSLLPLESDNVDLGVEWYFAPASFIGVTYWNKRVKNFIGNTVVRENLYDLADPTTGADAQAANAFLASAQCAAQVTAAGGDPAEGCKQDYTTLFAATALIRYAGETGGLAAYDGSNAQSLALEAQYDIIGNAGLGDPLYMFDVNRPINQRAATLHGWEIGGQYFFGDTGFGVQANYTLVRGDVGVDRAADPGTDVFALTGLSDTANVVLMYEKYGWSARLAWNWRDEYLMAANQNGNNRNPYFVEEYDQIDLTVSYQLTDNLTIAAEAINLTGEDVRWSARSHNQFVRVVDQSPRYMVGLRYSF</sequence>
<feature type="signal peptide" evidence="5">
    <location>
        <begin position="1"/>
        <end position="29"/>
    </location>
</feature>
<accession>A0A5C5U0Y9</accession>
<evidence type="ECO:0000256" key="2">
    <source>
        <dbReference type="ARBA" id="ARBA00023136"/>
    </source>
</evidence>
<evidence type="ECO:0000259" key="7">
    <source>
        <dbReference type="Pfam" id="PF07715"/>
    </source>
</evidence>
<dbReference type="Proteomes" id="UP000319980">
    <property type="component" value="Unassembled WGS sequence"/>
</dbReference>
<evidence type="ECO:0000256" key="3">
    <source>
        <dbReference type="ARBA" id="ARBA00023237"/>
    </source>
</evidence>
<proteinExistence type="inferred from homology"/>
<dbReference type="Pfam" id="PF07715">
    <property type="entry name" value="Plug"/>
    <property type="match status" value="1"/>
</dbReference>
<keyword evidence="9" id="KW-1185">Reference proteome</keyword>
<evidence type="ECO:0000313" key="9">
    <source>
        <dbReference type="Proteomes" id="UP000319980"/>
    </source>
</evidence>
<evidence type="ECO:0000256" key="4">
    <source>
        <dbReference type="RuleBase" id="RU003357"/>
    </source>
</evidence>
<dbReference type="InterPro" id="IPR000531">
    <property type="entry name" value="Beta-barrel_TonB"/>
</dbReference>